<dbReference type="AlphaFoldDB" id="A0A345H8I7"/>
<protein>
    <submittedName>
        <fullName evidence="1">GAF domain-containing protein</fullName>
    </submittedName>
</protein>
<dbReference type="EMBL" id="CP031188">
    <property type="protein sequence ID" value="AXG72897.1"/>
    <property type="molecule type" value="Genomic_DNA"/>
</dbReference>
<organism evidence="1 2">
    <name type="scientific">Flavobacterium arcticum</name>
    <dbReference type="NCBI Taxonomy" id="1784713"/>
    <lineage>
        <taxon>Bacteria</taxon>
        <taxon>Pseudomonadati</taxon>
        <taxon>Bacteroidota</taxon>
        <taxon>Flavobacteriia</taxon>
        <taxon>Flavobacteriales</taxon>
        <taxon>Flavobacteriaceae</taxon>
        <taxon>Flavobacterium</taxon>
    </lineage>
</organism>
<evidence type="ECO:0000313" key="2">
    <source>
        <dbReference type="Proteomes" id="UP000253951"/>
    </source>
</evidence>
<accession>A0A345H8I7</accession>
<sequence>MNDIEHFESSPFNIKISFHKVLENLEEIAASDIDYRSDYAKALLRHTEPFPELREGITDPKELDKHKVLIQNLLADLFPTALTKNEIKAATIPFYNITFNYTERLRSIMDNAGTDFDMSIRDFNDHEFYIMGCCLILNSYYGYHFDFNRPLFYDIPDAEGIMKHYRILYNADFVEILPTEKSVKITKEDVKLLMDNFSNLELWKEKFPEKSWTLKGFGIVSFFDATIESAISNLKSNLLKADDLDKDNMKGNQQDIFRSIYKIPDLKIGFTEANIEDNIFKVAPFDGIESYILKDGTEINCSAVFCGNSLKKIIEDHSYFVISDVENYICNNNGDIGFAEHLLSQGIKSCILAPLIKNDTLMGIIELVSSRPGELNSINANKLAYILPFLTDKIDSYYSELQNQVDAIIQKEYTAIHHSVYWKFREEALRHINNGNDKNSTYKEIVFKEIYPLYGQIDVKGSSTARNESTEQDLVKQIERLLSLFRYIFKIEKLPLMEQHIYELENMEDKIKDGLQADSEAIIQNYIKLEVHPLLEHFDSVKPEIHQHIDNYFKTLDGKVKMVYDSRKNFDEALSIINKHLAEVLDKKQIEAQKFYPHYYERFKTDGVEHNLYIGASIAPKQPYNPLYLENLRLWQLQAMCEMENEYYKLNPILPYQLDVTSLILVFSSPISIRFRMDEKRFDVDGTYNARYEVVKKRIDKSNIKGTNERITEKGKITIVYSQKQEEIEYRRYIKFLQHRNLVDTAIEQFEVEDLQGVTGLKALRISLIYSLEKTSETTYSYDDLLKELADVEINK</sequence>
<dbReference type="KEGG" id="fat:DVK85_01085"/>
<name>A0A345H8I7_9FLAO</name>
<dbReference type="RefSeq" id="WP_114676660.1">
    <property type="nucleotide sequence ID" value="NZ_CP031188.1"/>
</dbReference>
<keyword evidence="2" id="KW-1185">Reference proteome</keyword>
<evidence type="ECO:0000313" key="1">
    <source>
        <dbReference type="EMBL" id="AXG72897.1"/>
    </source>
</evidence>
<dbReference type="SUPFAM" id="SSF55781">
    <property type="entry name" value="GAF domain-like"/>
    <property type="match status" value="1"/>
</dbReference>
<dbReference type="Proteomes" id="UP000253951">
    <property type="component" value="Chromosome"/>
</dbReference>
<proteinExistence type="predicted"/>
<gene>
    <name evidence="1" type="ORF">DVK85_01085</name>
</gene>
<dbReference type="OrthoDB" id="627374at2"/>
<reference evidence="1 2" key="1">
    <citation type="submission" date="2018-07" db="EMBL/GenBank/DDBJ databases">
        <title>Complete genome sequence of Flavobacterium arcticum type strain SM1502T.</title>
        <authorList>
            <person name="Li Y."/>
            <person name="Li D.-D."/>
        </authorList>
    </citation>
    <scope>NUCLEOTIDE SEQUENCE [LARGE SCALE GENOMIC DNA]</scope>
    <source>
        <strain evidence="1 2">SM1502</strain>
    </source>
</reference>